<dbReference type="Gene3D" id="3.50.7.10">
    <property type="entry name" value="GroEL"/>
    <property type="match status" value="1"/>
</dbReference>
<dbReference type="HAMAP" id="MF_00600">
    <property type="entry name" value="CH60"/>
    <property type="match status" value="1"/>
</dbReference>
<dbReference type="GO" id="GO:0051082">
    <property type="term" value="F:unfolded protein binding"/>
    <property type="evidence" value="ECO:0007669"/>
    <property type="project" value="UniProtKB-UniRule"/>
</dbReference>
<dbReference type="InterPro" id="IPR001844">
    <property type="entry name" value="Cpn60/GroEL"/>
</dbReference>
<feature type="binding site" evidence="7">
    <location>
        <begin position="30"/>
        <end position="33"/>
    </location>
    <ligand>
        <name>ATP</name>
        <dbReference type="ChEBI" id="CHEBI:30616"/>
    </ligand>
</feature>
<dbReference type="GO" id="GO:0140662">
    <property type="term" value="F:ATP-dependent protein folding chaperone"/>
    <property type="evidence" value="ECO:0007669"/>
    <property type="project" value="InterPro"/>
</dbReference>
<keyword evidence="6 7" id="KW-0413">Isomerase</keyword>
<dbReference type="EC" id="5.6.1.7" evidence="7"/>
<gene>
    <name evidence="7 10" type="primary">groL</name>
    <name evidence="7" type="synonym">groEL</name>
    <name evidence="10" type="ORF">NCTC9419_02905</name>
</gene>
<evidence type="ECO:0000256" key="8">
    <source>
        <dbReference type="RuleBase" id="RU000418"/>
    </source>
</evidence>
<dbReference type="NCBIfam" id="NF009488">
    <property type="entry name" value="PRK12850.1"/>
    <property type="match status" value="1"/>
</dbReference>
<dbReference type="GO" id="GO:0005524">
    <property type="term" value="F:ATP binding"/>
    <property type="evidence" value="ECO:0007669"/>
    <property type="project" value="UniProtKB-UniRule"/>
</dbReference>
<evidence type="ECO:0000256" key="6">
    <source>
        <dbReference type="ARBA" id="ARBA00023235"/>
    </source>
</evidence>
<dbReference type="EMBL" id="LR134155">
    <property type="protein sequence ID" value="VEA71353.1"/>
    <property type="molecule type" value="Genomic_DNA"/>
</dbReference>
<dbReference type="GO" id="GO:0016853">
    <property type="term" value="F:isomerase activity"/>
    <property type="evidence" value="ECO:0007669"/>
    <property type="project" value="UniProtKB-KW"/>
</dbReference>
<evidence type="ECO:0000256" key="2">
    <source>
        <dbReference type="ARBA" id="ARBA00022490"/>
    </source>
</evidence>
<proteinExistence type="inferred from homology"/>
<evidence type="ECO:0000256" key="5">
    <source>
        <dbReference type="ARBA" id="ARBA00023186"/>
    </source>
</evidence>
<dbReference type="GO" id="GO:0005737">
    <property type="term" value="C:cytoplasm"/>
    <property type="evidence" value="ECO:0007669"/>
    <property type="project" value="UniProtKB-SubCell"/>
</dbReference>
<feature type="binding site" evidence="7">
    <location>
        <position position="51"/>
    </location>
    <ligand>
        <name>ATP</name>
        <dbReference type="ChEBI" id="CHEBI:30616"/>
    </ligand>
</feature>
<dbReference type="SUPFAM" id="SSF54849">
    <property type="entry name" value="GroEL-intermediate domain like"/>
    <property type="match status" value="1"/>
</dbReference>
<evidence type="ECO:0000313" key="10">
    <source>
        <dbReference type="EMBL" id="VEA71353.1"/>
    </source>
</evidence>
<dbReference type="Gene3D" id="3.30.260.10">
    <property type="entry name" value="TCP-1-like chaperonin intermediate domain"/>
    <property type="match status" value="1"/>
</dbReference>
<dbReference type="Proteomes" id="UP000271603">
    <property type="component" value="Chromosome"/>
</dbReference>
<dbReference type="Pfam" id="PF00118">
    <property type="entry name" value="Cpn60_TCP1"/>
    <property type="match status" value="1"/>
</dbReference>
<dbReference type="SUPFAM" id="SSF48592">
    <property type="entry name" value="GroEL equatorial domain-like"/>
    <property type="match status" value="1"/>
</dbReference>
<dbReference type="PANTHER" id="PTHR45633">
    <property type="entry name" value="60 KDA HEAT SHOCK PROTEIN, MITOCHONDRIAL"/>
    <property type="match status" value="1"/>
</dbReference>
<keyword evidence="2 7" id="KW-0963">Cytoplasm</keyword>
<evidence type="ECO:0000256" key="9">
    <source>
        <dbReference type="RuleBase" id="RU000419"/>
    </source>
</evidence>
<protein>
    <recommendedName>
        <fullName evidence="7">Chaperonin GroEL</fullName>
        <ecNumber evidence="7">5.6.1.7</ecNumber>
    </recommendedName>
    <alternativeName>
        <fullName evidence="7">60 kDa chaperonin</fullName>
    </alternativeName>
    <alternativeName>
        <fullName evidence="7">Chaperonin-60</fullName>
        <shortName evidence="7">Cpn60</shortName>
    </alternativeName>
</protein>
<accession>A0A447QN71</accession>
<dbReference type="Gene3D" id="1.10.560.10">
    <property type="entry name" value="GroEL-like equatorial domain"/>
    <property type="match status" value="1"/>
</dbReference>
<evidence type="ECO:0000256" key="3">
    <source>
        <dbReference type="ARBA" id="ARBA00022741"/>
    </source>
</evidence>
<dbReference type="SUPFAM" id="SSF52029">
    <property type="entry name" value="GroEL apical domain-like"/>
    <property type="match status" value="1"/>
</dbReference>
<comment type="subcellular location">
    <subcellularLocation>
        <location evidence="7">Cytoplasm</location>
    </subcellularLocation>
</comment>
<dbReference type="PROSITE" id="PS00296">
    <property type="entry name" value="CHAPERONINS_CPN60"/>
    <property type="match status" value="1"/>
</dbReference>
<dbReference type="NCBIfam" id="NF000592">
    <property type="entry name" value="PRK00013.1"/>
    <property type="match status" value="1"/>
</dbReference>
<dbReference type="NCBIfam" id="NF009487">
    <property type="entry name" value="PRK12849.1"/>
    <property type="match status" value="1"/>
</dbReference>
<dbReference type="FunFam" id="3.50.7.10:FF:000001">
    <property type="entry name" value="60 kDa chaperonin"/>
    <property type="match status" value="1"/>
</dbReference>
<keyword evidence="5 7" id="KW-0143">Chaperone</keyword>
<dbReference type="NCBIfam" id="TIGR02348">
    <property type="entry name" value="GroEL"/>
    <property type="match status" value="1"/>
</dbReference>
<dbReference type="GO" id="GO:0042026">
    <property type="term" value="P:protein refolding"/>
    <property type="evidence" value="ECO:0007669"/>
    <property type="project" value="UniProtKB-UniRule"/>
</dbReference>
<reference evidence="10 11" key="1">
    <citation type="submission" date="2018-12" db="EMBL/GenBank/DDBJ databases">
        <authorList>
            <consortium name="Pathogen Informatics"/>
        </authorList>
    </citation>
    <scope>NUCLEOTIDE SEQUENCE [LARGE SCALE GENOMIC DNA]</scope>
    <source>
        <strain evidence="10 11">NCTC9419</strain>
    </source>
</reference>
<comment type="similarity">
    <text evidence="1 7 8">Belongs to the chaperonin (HSP60) family.</text>
</comment>
<evidence type="ECO:0000256" key="4">
    <source>
        <dbReference type="ARBA" id="ARBA00022840"/>
    </source>
</evidence>
<feature type="binding site" evidence="7">
    <location>
        <position position="415"/>
    </location>
    <ligand>
        <name>ATP</name>
        <dbReference type="ChEBI" id="CHEBI:30616"/>
    </ligand>
</feature>
<evidence type="ECO:0000256" key="7">
    <source>
        <dbReference type="HAMAP-Rule" id="MF_00600"/>
    </source>
</evidence>
<dbReference type="InterPro" id="IPR018370">
    <property type="entry name" value="Chaperonin_Cpn60_CS"/>
</dbReference>
<dbReference type="CDD" id="cd03344">
    <property type="entry name" value="GroEL"/>
    <property type="match status" value="1"/>
</dbReference>
<dbReference type="NCBIfam" id="NF009489">
    <property type="entry name" value="PRK12851.1"/>
    <property type="match status" value="1"/>
</dbReference>
<sequence length="545" mass="57159">MAAKDVKFGNDARVKMLNGVNILADAVKVTLGPKGRNVVLDKSFGAPTITKDGVSVAREIELEDKFENMGAQMVKEVASKANDAAGDGTTTATVLAQAIVNEGLKAVAAGMNPMDLKRGIDKAVIAAVEELKKLSVPCSDSKAIAQVGTISANSDETVGKLIAEAMEKVGKEGVITVEEGTGLQDELDVVEGMQFDRGYLSPYFINKPETGSVELESPFILLADKKVSNIRELLPVLEAVAKAGKPLLIVAEDVEGEALATLVVNTMRGIVKVAAVKAPGFGDRRKAMLQDIATLTAGTVISEEIGMELEKATLEDLGQAKRVVINKDTTIIIDGIGDEATIQGRVAQIRQQIEEATSDYDREKLQERVAKLAGGVAVIKVGAATEVEMKEKKARVEDALHATRAAVEEGVVAGGGVALIRVASKIAELKGDNEDQNVGIKVALRAMEAPLRQIVINAGEEASVIANSVKAGEGSYGYNAYSEEYGDMIGMGILDPTKVTRSALQYAASVAGLMITTECMVTDLPKEDKADMGAAGMGGMGGMAA</sequence>
<dbReference type="InterPro" id="IPR027413">
    <property type="entry name" value="GROEL-like_equatorial_sf"/>
</dbReference>
<comment type="function">
    <text evidence="7 9">Together with its co-chaperonin GroES, plays an essential role in assisting protein folding. The GroEL-GroES system forms a nano-cage that allows encapsulation of the non-native substrate proteins and provides a physical environment optimized to promote and accelerate protein folding.</text>
</comment>
<keyword evidence="4 7" id="KW-0067">ATP-binding</keyword>
<organism evidence="10 11">
    <name type="scientific">Serratia rubidaea</name>
    <name type="common">Serratia marinorubra</name>
    <dbReference type="NCBI Taxonomy" id="61652"/>
    <lineage>
        <taxon>Bacteria</taxon>
        <taxon>Pseudomonadati</taxon>
        <taxon>Pseudomonadota</taxon>
        <taxon>Gammaproteobacteria</taxon>
        <taxon>Enterobacterales</taxon>
        <taxon>Yersiniaceae</taxon>
        <taxon>Serratia</taxon>
    </lineage>
</organism>
<name>A0A447QN71_SERRU</name>
<comment type="subunit">
    <text evidence="7 9">Forms a cylinder of 14 subunits composed of two heptameric rings stacked back-to-back. Interacts with the co-chaperonin GroES.</text>
</comment>
<dbReference type="AlphaFoldDB" id="A0A447QN71"/>
<feature type="binding site" evidence="7">
    <location>
        <begin position="87"/>
        <end position="91"/>
    </location>
    <ligand>
        <name>ATP</name>
        <dbReference type="ChEBI" id="CHEBI:30616"/>
    </ligand>
</feature>
<keyword evidence="3 7" id="KW-0547">Nucleotide-binding</keyword>
<comment type="caution">
    <text evidence="7">Lacks conserved residue(s) required for the propagation of feature annotation.</text>
</comment>
<dbReference type="PRINTS" id="PR00298">
    <property type="entry name" value="CHAPERONIN60"/>
</dbReference>
<dbReference type="InterPro" id="IPR027409">
    <property type="entry name" value="GroEL-like_apical_dom_sf"/>
</dbReference>
<evidence type="ECO:0000256" key="1">
    <source>
        <dbReference type="ARBA" id="ARBA00006607"/>
    </source>
</evidence>
<evidence type="ECO:0000313" key="11">
    <source>
        <dbReference type="Proteomes" id="UP000271603"/>
    </source>
</evidence>
<feature type="binding site" evidence="7">
    <location>
        <position position="495"/>
    </location>
    <ligand>
        <name>ATP</name>
        <dbReference type="ChEBI" id="CHEBI:30616"/>
    </ligand>
</feature>
<dbReference type="InterPro" id="IPR027410">
    <property type="entry name" value="TCP-1-like_intermed_sf"/>
</dbReference>
<dbReference type="FunFam" id="1.10.560.10:FF:000001">
    <property type="entry name" value="60 kDa chaperonin"/>
    <property type="match status" value="1"/>
</dbReference>
<dbReference type="InterPro" id="IPR002423">
    <property type="entry name" value="Cpn60/GroEL/TCP-1"/>
</dbReference>